<dbReference type="AlphaFoldDB" id="A0A1F2P2X7"/>
<feature type="transmembrane region" description="Helical" evidence="2">
    <location>
        <begin position="72"/>
        <end position="94"/>
    </location>
</feature>
<evidence type="ECO:0000313" key="4">
    <source>
        <dbReference type="EMBL" id="OFV65570.1"/>
    </source>
</evidence>
<evidence type="ECO:0000256" key="2">
    <source>
        <dbReference type="SAM" id="Phobius"/>
    </source>
</evidence>
<organism evidence="4 5">
    <name type="scientific">Candidatus Syntropharchaeum butanivorans</name>
    <dbReference type="NCBI Taxonomy" id="1839936"/>
    <lineage>
        <taxon>Archaea</taxon>
        <taxon>Methanobacteriati</taxon>
        <taxon>Methanobacteriota</taxon>
        <taxon>Stenosarchaea group</taxon>
        <taxon>Methanomicrobia</taxon>
        <taxon>Methanosarcinales</taxon>
        <taxon>ANME-2 cluster</taxon>
        <taxon>Candidatus Syntropharchaeum</taxon>
    </lineage>
</organism>
<feature type="compositionally biased region" description="Basic residues" evidence="1">
    <location>
        <begin position="10"/>
        <end position="19"/>
    </location>
</feature>
<reference evidence="4 5" key="1">
    <citation type="submission" date="2016-05" db="EMBL/GenBank/DDBJ databases">
        <title>Microbial consortia oxidize butane by reversing methanogenesis.</title>
        <authorList>
            <person name="Laso-Perez R."/>
            <person name="Richter M."/>
            <person name="Wegener G."/>
            <person name="Musat F."/>
        </authorList>
    </citation>
    <scope>NUCLEOTIDE SEQUENCE [LARGE SCALE GENOMIC DNA]</scope>
    <source>
        <strain evidence="4">BOX1</strain>
    </source>
</reference>
<evidence type="ECO:0000313" key="5">
    <source>
        <dbReference type="Proteomes" id="UP000185779"/>
    </source>
</evidence>
<proteinExistence type="predicted"/>
<keyword evidence="5" id="KW-1185">Reference proteome</keyword>
<dbReference type="Proteomes" id="UP000885936">
    <property type="component" value="Unassembled WGS sequence"/>
</dbReference>
<evidence type="ECO:0000256" key="1">
    <source>
        <dbReference type="SAM" id="MobiDB-lite"/>
    </source>
</evidence>
<keyword evidence="2" id="KW-1133">Transmembrane helix</keyword>
<feature type="compositionally biased region" description="Low complexity" evidence="1">
    <location>
        <begin position="20"/>
        <end position="30"/>
    </location>
</feature>
<feature type="transmembrane region" description="Helical" evidence="2">
    <location>
        <begin position="100"/>
        <end position="118"/>
    </location>
</feature>
<feature type="region of interest" description="Disordered" evidence="1">
    <location>
        <begin position="1"/>
        <end position="35"/>
    </location>
</feature>
<gene>
    <name evidence="3" type="ORF">ENI32_08285</name>
    <name evidence="4" type="ORF">SBU_001498</name>
</gene>
<name>A0A1F2P2X7_9EURY</name>
<keyword evidence="2" id="KW-0472">Membrane</keyword>
<dbReference type="EMBL" id="DRIE01000133">
    <property type="protein sequence ID" value="HEC57846.1"/>
    <property type="molecule type" value="Genomic_DNA"/>
</dbReference>
<comment type="caution">
    <text evidence="4">The sequence shown here is derived from an EMBL/GenBank/DDBJ whole genome shotgun (WGS) entry which is preliminary data.</text>
</comment>
<reference evidence="3" key="2">
    <citation type="journal article" date="2020" name="mSystems">
        <title>Genome- and Community-Level Interaction Insights into Carbon Utilization and Element Cycling Functions of Hydrothermarchaeota in Hydrothermal Sediment.</title>
        <authorList>
            <person name="Zhou Z."/>
            <person name="Liu Y."/>
            <person name="Xu W."/>
            <person name="Pan J."/>
            <person name="Luo Z.H."/>
            <person name="Li M."/>
        </authorList>
    </citation>
    <scope>NUCLEOTIDE SEQUENCE [LARGE SCALE GENOMIC DNA]</scope>
    <source>
        <strain evidence="3">HyVt-386</strain>
    </source>
</reference>
<keyword evidence="2" id="KW-0812">Transmembrane</keyword>
<evidence type="ECO:0000313" key="3">
    <source>
        <dbReference type="EMBL" id="HEC57846.1"/>
    </source>
</evidence>
<dbReference type="Proteomes" id="UP000185779">
    <property type="component" value="Unassembled WGS sequence"/>
</dbReference>
<accession>A0A1F2P2X7</accession>
<protein>
    <submittedName>
        <fullName evidence="4">Membrane protein</fullName>
    </submittedName>
</protein>
<dbReference type="STRING" id="1839936.SBU_001498"/>
<sequence>MAAEGAKPAGAKKKKKKKAAAAPSAAPTAPAKKREVRLHRDVCRMKPTDPIDECSFDVRVARQIQRQAWENTAILTLIVIAIIAGIVLKFGVTIMTVRQALGILGLIAAIVILLLIRLEYRTYKRYKLWGLDELKLERLNR</sequence>
<dbReference type="EMBL" id="LYOR01000010">
    <property type="protein sequence ID" value="OFV65570.1"/>
    <property type="molecule type" value="Genomic_DNA"/>
</dbReference>